<evidence type="ECO:0000313" key="2">
    <source>
        <dbReference type="EMBL" id="KAL2339079.1"/>
    </source>
</evidence>
<feature type="transmembrane region" description="Helical" evidence="1">
    <location>
        <begin position="95"/>
        <end position="113"/>
    </location>
</feature>
<keyword evidence="1" id="KW-1133">Transmembrane helix</keyword>
<feature type="transmembrane region" description="Helical" evidence="1">
    <location>
        <begin position="36"/>
        <end position="54"/>
    </location>
</feature>
<dbReference type="AlphaFoldDB" id="A0ABD1MTD3"/>
<keyword evidence="1" id="KW-0812">Transmembrane</keyword>
<dbReference type="EMBL" id="JBGMDY010000004">
    <property type="protein sequence ID" value="KAL2339079.1"/>
    <property type="molecule type" value="Genomic_DNA"/>
</dbReference>
<evidence type="ECO:0000313" key="3">
    <source>
        <dbReference type="Proteomes" id="UP001603857"/>
    </source>
</evidence>
<comment type="caution">
    <text evidence="2">The sequence shown here is derived from an EMBL/GenBank/DDBJ whole genome shotgun (WGS) entry which is preliminary data.</text>
</comment>
<keyword evidence="1" id="KW-0472">Membrane</keyword>
<reference evidence="2 3" key="1">
    <citation type="submission" date="2024-08" db="EMBL/GenBank/DDBJ databases">
        <title>Insights into the chromosomal genome structure of Flemingia macrophylla.</title>
        <authorList>
            <person name="Ding Y."/>
            <person name="Zhao Y."/>
            <person name="Bi W."/>
            <person name="Wu M."/>
            <person name="Zhao G."/>
            <person name="Gong Y."/>
            <person name="Li W."/>
            <person name="Zhang P."/>
        </authorList>
    </citation>
    <scope>NUCLEOTIDE SEQUENCE [LARGE SCALE GENOMIC DNA]</scope>
    <source>
        <strain evidence="2">DYQJB</strain>
        <tissue evidence="2">Leaf</tissue>
    </source>
</reference>
<accession>A0ABD1MTD3</accession>
<dbReference type="Proteomes" id="UP001603857">
    <property type="component" value="Unassembled WGS sequence"/>
</dbReference>
<protein>
    <submittedName>
        <fullName evidence="2">Uncharacterized protein</fullName>
    </submittedName>
</protein>
<sequence>MSQSCDQATVKTFMDVSDTHSQVSKAASIMELSSPFLLDSITFLGFLVVRYFSFHISDSVTIFVVLICSSRCTCNTFIEDISFCSMLILHASVELQYVGNFLCFSNGFFFLFYKNSK</sequence>
<evidence type="ECO:0000256" key="1">
    <source>
        <dbReference type="SAM" id="Phobius"/>
    </source>
</evidence>
<name>A0ABD1MTD3_9FABA</name>
<proteinExistence type="predicted"/>
<organism evidence="2 3">
    <name type="scientific">Flemingia macrophylla</name>
    <dbReference type="NCBI Taxonomy" id="520843"/>
    <lineage>
        <taxon>Eukaryota</taxon>
        <taxon>Viridiplantae</taxon>
        <taxon>Streptophyta</taxon>
        <taxon>Embryophyta</taxon>
        <taxon>Tracheophyta</taxon>
        <taxon>Spermatophyta</taxon>
        <taxon>Magnoliopsida</taxon>
        <taxon>eudicotyledons</taxon>
        <taxon>Gunneridae</taxon>
        <taxon>Pentapetalae</taxon>
        <taxon>rosids</taxon>
        <taxon>fabids</taxon>
        <taxon>Fabales</taxon>
        <taxon>Fabaceae</taxon>
        <taxon>Papilionoideae</taxon>
        <taxon>50 kb inversion clade</taxon>
        <taxon>NPAAA clade</taxon>
        <taxon>indigoferoid/millettioid clade</taxon>
        <taxon>Phaseoleae</taxon>
        <taxon>Flemingia</taxon>
    </lineage>
</organism>
<gene>
    <name evidence="2" type="ORF">Fmac_013525</name>
</gene>
<keyword evidence="3" id="KW-1185">Reference proteome</keyword>